<dbReference type="SUPFAM" id="SSF56436">
    <property type="entry name" value="C-type lectin-like"/>
    <property type="match status" value="1"/>
</dbReference>
<comment type="caution">
    <text evidence="5">Lacks conserved residue(s) required for the propagation of feature annotation.</text>
</comment>
<dbReference type="InterPro" id="IPR001304">
    <property type="entry name" value="C-type_lectin-like"/>
</dbReference>
<dbReference type="Gene3D" id="3.10.100.10">
    <property type="entry name" value="Mannose-Binding Protein A, subunit A"/>
    <property type="match status" value="1"/>
</dbReference>
<evidence type="ECO:0000256" key="2">
    <source>
        <dbReference type="ARBA" id="ARBA00022737"/>
    </source>
</evidence>
<dbReference type="PROSITE" id="PS01180">
    <property type="entry name" value="CUB"/>
    <property type="match status" value="2"/>
</dbReference>
<feature type="domain" description="C-type lectin" evidence="8">
    <location>
        <begin position="276"/>
        <end position="390"/>
    </location>
</feature>
<dbReference type="Pfam" id="PF00059">
    <property type="entry name" value="Lectin_C"/>
    <property type="match status" value="1"/>
</dbReference>
<evidence type="ECO:0000259" key="7">
    <source>
        <dbReference type="PROSITE" id="PS01180"/>
    </source>
</evidence>
<organism evidence="9 10">
    <name type="scientific">Branchiostoma belcheri</name>
    <name type="common">Amphioxus</name>
    <dbReference type="NCBI Taxonomy" id="7741"/>
    <lineage>
        <taxon>Eukaryota</taxon>
        <taxon>Metazoa</taxon>
        <taxon>Chordata</taxon>
        <taxon>Cephalochordata</taxon>
        <taxon>Leptocardii</taxon>
        <taxon>Amphioxiformes</taxon>
        <taxon>Branchiostomatidae</taxon>
        <taxon>Branchiostoma</taxon>
    </lineage>
</organism>
<dbReference type="FunFam" id="2.60.120.290:FF:000003">
    <property type="entry name" value="Neuropilin"/>
    <property type="match status" value="1"/>
</dbReference>
<dbReference type="SMART" id="SM00034">
    <property type="entry name" value="CLECT"/>
    <property type="match status" value="1"/>
</dbReference>
<dbReference type="AlphaFoldDB" id="A0A6P4ZY65"/>
<proteinExistence type="predicted"/>
<dbReference type="PANTHER" id="PTHR24251">
    <property type="entry name" value="OVOCHYMASE-RELATED"/>
    <property type="match status" value="1"/>
</dbReference>
<evidence type="ECO:0000259" key="8">
    <source>
        <dbReference type="PROSITE" id="PS50041"/>
    </source>
</evidence>
<evidence type="ECO:0000256" key="3">
    <source>
        <dbReference type="ARBA" id="ARBA00023157"/>
    </source>
</evidence>
<keyword evidence="1 6" id="KW-0732">Signal</keyword>
<gene>
    <name evidence="10" type="primary">LOC109480983</name>
</gene>
<dbReference type="InterPro" id="IPR000859">
    <property type="entry name" value="CUB_dom"/>
</dbReference>
<evidence type="ECO:0000313" key="10">
    <source>
        <dbReference type="RefSeq" id="XP_019639014.1"/>
    </source>
</evidence>
<keyword evidence="2" id="KW-0677">Repeat</keyword>
<dbReference type="FunFam" id="2.60.120.290:FF:000013">
    <property type="entry name" value="Membrane frizzled-related protein"/>
    <property type="match status" value="1"/>
</dbReference>
<dbReference type="OrthoDB" id="10009301at2759"/>
<dbReference type="SUPFAM" id="SSF49854">
    <property type="entry name" value="Spermadhesin, CUB domain"/>
    <property type="match status" value="2"/>
</dbReference>
<evidence type="ECO:0000256" key="4">
    <source>
        <dbReference type="ARBA" id="ARBA00023180"/>
    </source>
</evidence>
<sequence length="392" mass="43060">MWFVLLGVVCFAAIASGEQPQCGGNLAGHAGDVYSPNFPNEYDANLDCMWTIPARGGSVTVEFKNFTIEPPEIFLFYSRCNLDYVEIIVGDRSRGRFCGTEMPPAITAADDTHIRFVTDQLVSGPGFQFSYLVQHGLAGPCGEHLDDSYGQVTSPGYPQNYPNNQYCTWTIPHTQYPVTVKFIDFELEEGGYYSSCYDHLEIFDGRTSLGKYCGTDVPAVLTTTNDVRINFKSDSSVGQRGFKFEYRVAAPATLAPSEPTKPATDKPGCTTDYVNFTGHCYKSFTDLKTRDEARQACAADGGVLAMPKDSATNDFLASLSPVTGGRWLGLTDADGDGQWVFEDGQILTSSDYSNWQPNDQPNGSGCVGFWSTQSVWDPRGCDYLRGFICQII</sequence>
<protein>
    <submittedName>
        <fullName evidence="10">Tolloid-like protein 1</fullName>
    </submittedName>
</protein>
<reference evidence="10" key="1">
    <citation type="submission" date="2025-08" db="UniProtKB">
        <authorList>
            <consortium name="RefSeq"/>
        </authorList>
    </citation>
    <scope>IDENTIFICATION</scope>
    <source>
        <tissue evidence="10">Gonad</tissue>
    </source>
</reference>
<evidence type="ECO:0000256" key="5">
    <source>
        <dbReference type="PROSITE-ProRule" id="PRU00059"/>
    </source>
</evidence>
<dbReference type="KEGG" id="bbel:109480983"/>
<dbReference type="SMART" id="SM00042">
    <property type="entry name" value="CUB"/>
    <property type="match status" value="2"/>
</dbReference>
<dbReference type="Gene3D" id="2.60.120.290">
    <property type="entry name" value="Spermadhesin, CUB domain"/>
    <property type="match status" value="2"/>
</dbReference>
<feature type="domain" description="CUB" evidence="7">
    <location>
        <begin position="141"/>
        <end position="249"/>
    </location>
</feature>
<dbReference type="InterPro" id="IPR035914">
    <property type="entry name" value="Sperma_CUB_dom_sf"/>
</dbReference>
<name>A0A6P4ZY65_BRABE</name>
<dbReference type="InterPro" id="IPR016186">
    <property type="entry name" value="C-type_lectin-like/link_sf"/>
</dbReference>
<dbReference type="PANTHER" id="PTHR24251:SF50">
    <property type="entry name" value="ATTRACTIN-LIKE 1A"/>
    <property type="match status" value="1"/>
</dbReference>
<feature type="signal peptide" evidence="6">
    <location>
        <begin position="1"/>
        <end position="17"/>
    </location>
</feature>
<keyword evidence="4" id="KW-0325">Glycoprotein</keyword>
<dbReference type="Proteomes" id="UP000515135">
    <property type="component" value="Unplaced"/>
</dbReference>
<dbReference type="InterPro" id="IPR016187">
    <property type="entry name" value="CTDL_fold"/>
</dbReference>
<dbReference type="CDD" id="cd00037">
    <property type="entry name" value="CLECT"/>
    <property type="match status" value="1"/>
</dbReference>
<accession>A0A6P4ZY65</accession>
<evidence type="ECO:0000313" key="9">
    <source>
        <dbReference type="Proteomes" id="UP000515135"/>
    </source>
</evidence>
<feature type="chain" id="PRO_5028176200" evidence="6">
    <location>
        <begin position="18"/>
        <end position="392"/>
    </location>
</feature>
<dbReference type="GeneID" id="109480983"/>
<keyword evidence="9" id="KW-1185">Reference proteome</keyword>
<dbReference type="PROSITE" id="PS50041">
    <property type="entry name" value="C_TYPE_LECTIN_2"/>
    <property type="match status" value="1"/>
</dbReference>
<feature type="domain" description="CUB" evidence="7">
    <location>
        <begin position="22"/>
        <end position="134"/>
    </location>
</feature>
<dbReference type="Pfam" id="PF00431">
    <property type="entry name" value="CUB"/>
    <property type="match status" value="2"/>
</dbReference>
<evidence type="ECO:0000256" key="1">
    <source>
        <dbReference type="ARBA" id="ARBA00022729"/>
    </source>
</evidence>
<dbReference type="RefSeq" id="XP_019639014.1">
    <property type="nucleotide sequence ID" value="XM_019783455.1"/>
</dbReference>
<evidence type="ECO:0000256" key="6">
    <source>
        <dbReference type="SAM" id="SignalP"/>
    </source>
</evidence>
<keyword evidence="3" id="KW-1015">Disulfide bond</keyword>
<dbReference type="CDD" id="cd00041">
    <property type="entry name" value="CUB"/>
    <property type="match status" value="2"/>
</dbReference>